<dbReference type="SUPFAM" id="SSF56954">
    <property type="entry name" value="Outer membrane efflux proteins (OEP)"/>
    <property type="match status" value="1"/>
</dbReference>
<gene>
    <name evidence="3" type="ORF">E3D37_02920</name>
</gene>
<dbReference type="PANTHER" id="PTHR30203">
    <property type="entry name" value="OUTER MEMBRANE CATION EFFLUX PROTEIN"/>
    <property type="match status" value="1"/>
</dbReference>
<dbReference type="EMBL" id="SNSQ01000002">
    <property type="protein sequence ID" value="TEU54042.1"/>
    <property type="molecule type" value="Genomic_DNA"/>
</dbReference>
<dbReference type="AlphaFoldDB" id="A0AAX2RZM0"/>
<dbReference type="GO" id="GO:0015562">
    <property type="term" value="F:efflux transmembrane transporter activity"/>
    <property type="evidence" value="ECO:0007669"/>
    <property type="project" value="InterPro"/>
</dbReference>
<evidence type="ECO:0000313" key="4">
    <source>
        <dbReference type="Proteomes" id="UP000298234"/>
    </source>
</evidence>
<dbReference type="InterPro" id="IPR010131">
    <property type="entry name" value="MdtP/NodT-like"/>
</dbReference>
<organism evidence="3 4">
    <name type="scientific">Burkholderia cepacia</name>
    <name type="common">Pseudomonas cepacia</name>
    <dbReference type="NCBI Taxonomy" id="292"/>
    <lineage>
        <taxon>Bacteria</taxon>
        <taxon>Pseudomonadati</taxon>
        <taxon>Pseudomonadota</taxon>
        <taxon>Betaproteobacteria</taxon>
        <taxon>Burkholderiales</taxon>
        <taxon>Burkholderiaceae</taxon>
        <taxon>Burkholderia</taxon>
        <taxon>Burkholderia cepacia complex</taxon>
    </lineage>
</organism>
<dbReference type="Gene3D" id="1.20.1600.10">
    <property type="entry name" value="Outer membrane efflux proteins (OEP)"/>
    <property type="match status" value="1"/>
</dbReference>
<sequence>MNDRSDMALRRLPTCRRLLRRMRAGALLGAVPLLAGCAAGPDYVPPAPPPDTGFLPSPAAFPPAGRGDGTQHAQTGAAVPDRWWSAFASSQLDDTVAQAIAGSPTLETARATLAQAQQAILAARGGMFPQADIAASGERARTGVGGAAHGVDNLLTVGPTVSYDLDLFGRVRRQVEQQAALAESQRDALAAVYLALTGNTVTQALTAASAREQMAAVDDIVAVDRHNVELVRIEREVGKASDSDVLAARSQLASDLALAPPLAQQLSAAEDALAILVGKTPARWQAPRFDFGTLALPLDIPVSLPSAWVQARPDIRAAQAQLHAASAAIGIATAQLYPDVTLRVSWTQAASAMGPLFDSANRLWSVAAALTAPVFHGGTLKAQQREAIDAFDAQLGTYRQTVLTAFGQVADTLRALEHDADALAAQREALDMAKASLDLEQESYRVGIASLVDVLQAQRLYAQARVGYARAKGQRYVDTAQLYVAMGGDAHAWTQRDAGQSEPAAGAARDTLRLDAGPVTARLSVKPTVH</sequence>
<keyword evidence="2" id="KW-0732">Signal</keyword>
<evidence type="ECO:0000313" key="3">
    <source>
        <dbReference type="EMBL" id="TEU54042.1"/>
    </source>
</evidence>
<dbReference type="PANTHER" id="PTHR30203:SF33">
    <property type="entry name" value="BLR4455 PROTEIN"/>
    <property type="match status" value="1"/>
</dbReference>
<dbReference type="Proteomes" id="UP000298234">
    <property type="component" value="Unassembled WGS sequence"/>
</dbReference>
<comment type="similarity">
    <text evidence="1 2">Belongs to the outer membrane factor (OMF) (TC 1.B.17) family.</text>
</comment>
<reference evidence="3 4" key="1">
    <citation type="submission" date="2019-03" db="EMBL/GenBank/DDBJ databases">
        <title>Burkholderia cepacia outbreak.</title>
        <authorList>
            <person name="Farzana R."/>
            <person name="Walsh T.R."/>
        </authorList>
    </citation>
    <scope>NUCLEOTIDE SEQUENCE [LARGE SCALE GENOMIC DNA]</scope>
    <source>
        <strain evidence="4">d13</strain>
    </source>
</reference>
<keyword evidence="2" id="KW-0564">Palmitate</keyword>
<keyword evidence="2" id="KW-1134">Transmembrane beta strand</keyword>
<accession>A0AAX2RZM0</accession>
<comment type="subcellular location">
    <subcellularLocation>
        <location evidence="2">Cell membrane</location>
        <topology evidence="2">Lipid-anchor</topology>
    </subcellularLocation>
</comment>
<name>A0AAX2RZM0_BURCE</name>
<feature type="chain" id="PRO_5043105945" evidence="2">
    <location>
        <begin position="36"/>
        <end position="530"/>
    </location>
</feature>
<protein>
    <submittedName>
        <fullName evidence="3">Efflux transporter outer membrane subunit</fullName>
    </submittedName>
</protein>
<dbReference type="Gene3D" id="2.20.200.10">
    <property type="entry name" value="Outer membrane efflux proteins (OEP)"/>
    <property type="match status" value="1"/>
</dbReference>
<proteinExistence type="inferred from homology"/>
<evidence type="ECO:0000256" key="1">
    <source>
        <dbReference type="ARBA" id="ARBA00007613"/>
    </source>
</evidence>
<keyword evidence="2" id="KW-0812">Transmembrane</keyword>
<keyword evidence="2" id="KW-0449">Lipoprotein</keyword>
<feature type="signal peptide" evidence="2">
    <location>
        <begin position="1"/>
        <end position="35"/>
    </location>
</feature>
<dbReference type="GO" id="GO:0005886">
    <property type="term" value="C:plasma membrane"/>
    <property type="evidence" value="ECO:0007669"/>
    <property type="project" value="UniProtKB-SubCell"/>
</dbReference>
<dbReference type="Pfam" id="PF02321">
    <property type="entry name" value="OEP"/>
    <property type="match status" value="2"/>
</dbReference>
<keyword evidence="2" id="KW-0472">Membrane</keyword>
<evidence type="ECO:0000256" key="2">
    <source>
        <dbReference type="RuleBase" id="RU362097"/>
    </source>
</evidence>
<dbReference type="InterPro" id="IPR003423">
    <property type="entry name" value="OMP_efflux"/>
</dbReference>
<comment type="caution">
    <text evidence="3">The sequence shown here is derived from an EMBL/GenBank/DDBJ whole genome shotgun (WGS) entry which is preliminary data.</text>
</comment>
<dbReference type="NCBIfam" id="TIGR01845">
    <property type="entry name" value="outer_NodT"/>
    <property type="match status" value="1"/>
</dbReference>